<reference evidence="1 2" key="1">
    <citation type="submission" date="2018-08" db="EMBL/GenBank/DDBJ databases">
        <title>Sequencing the genomes of 1000 actinobacteria strains.</title>
        <authorList>
            <person name="Klenk H.-P."/>
        </authorList>
    </citation>
    <scope>NUCLEOTIDE SEQUENCE [LARGE SCALE GENOMIC DNA]</scope>
    <source>
        <strain evidence="1 2">DSM 43927</strain>
    </source>
</reference>
<dbReference type="AlphaFoldDB" id="A0A3D9SWB9"/>
<protein>
    <submittedName>
        <fullName evidence="1">Uncharacterized protein</fullName>
    </submittedName>
</protein>
<keyword evidence="2" id="KW-1185">Reference proteome</keyword>
<gene>
    <name evidence="1" type="ORF">DFJ69_5765</name>
</gene>
<evidence type="ECO:0000313" key="2">
    <source>
        <dbReference type="Proteomes" id="UP000256661"/>
    </source>
</evidence>
<organism evidence="1 2">
    <name type="scientific">Thermomonospora umbrina</name>
    <dbReference type="NCBI Taxonomy" id="111806"/>
    <lineage>
        <taxon>Bacteria</taxon>
        <taxon>Bacillati</taxon>
        <taxon>Actinomycetota</taxon>
        <taxon>Actinomycetes</taxon>
        <taxon>Streptosporangiales</taxon>
        <taxon>Thermomonosporaceae</taxon>
        <taxon>Thermomonospora</taxon>
    </lineage>
</organism>
<dbReference type="EMBL" id="QTTT01000001">
    <property type="protein sequence ID" value="REF00237.1"/>
    <property type="molecule type" value="Genomic_DNA"/>
</dbReference>
<dbReference type="Proteomes" id="UP000256661">
    <property type="component" value="Unassembled WGS sequence"/>
</dbReference>
<name>A0A3D9SWB9_9ACTN</name>
<evidence type="ECO:0000313" key="1">
    <source>
        <dbReference type="EMBL" id="REF00237.1"/>
    </source>
</evidence>
<dbReference type="RefSeq" id="WP_170177803.1">
    <property type="nucleotide sequence ID" value="NZ_QTTT01000001.1"/>
</dbReference>
<sequence length="58" mass="6648">MTSAEMRIWEAAEREAARAPEIQPGSDLALDLQRLFADFPERVRERRAHLDESRPNAA</sequence>
<comment type="caution">
    <text evidence="1">The sequence shown here is derived from an EMBL/GenBank/DDBJ whole genome shotgun (WGS) entry which is preliminary data.</text>
</comment>
<proteinExistence type="predicted"/>
<accession>A0A3D9SWB9</accession>